<accession>A0A915HYT8</accession>
<evidence type="ECO:0000256" key="1">
    <source>
        <dbReference type="SAM" id="MobiDB-lite"/>
    </source>
</evidence>
<proteinExistence type="predicted"/>
<feature type="region of interest" description="Disordered" evidence="1">
    <location>
        <begin position="1"/>
        <end position="31"/>
    </location>
</feature>
<sequence length="130" mass="15397">MKESTDKRWKRKNIPKRKHKQCTQKTEEKRNKYKEKYKTAVRFSFLSAINLIPIDSQSRVLIPIEKLCKENVEFEVNVSFNLRTNELGLLIMAKGDCDRNLANRLNELPQPLFFNVEFLTSPDFCCEKLQ</sequence>
<evidence type="ECO:0000313" key="3">
    <source>
        <dbReference type="WBParaSite" id="nRc.2.0.1.t06737-RA"/>
    </source>
</evidence>
<dbReference type="Proteomes" id="UP000887565">
    <property type="component" value="Unplaced"/>
</dbReference>
<organism evidence="2 3">
    <name type="scientific">Romanomermis culicivorax</name>
    <name type="common">Nematode worm</name>
    <dbReference type="NCBI Taxonomy" id="13658"/>
    <lineage>
        <taxon>Eukaryota</taxon>
        <taxon>Metazoa</taxon>
        <taxon>Ecdysozoa</taxon>
        <taxon>Nematoda</taxon>
        <taxon>Enoplea</taxon>
        <taxon>Dorylaimia</taxon>
        <taxon>Mermithida</taxon>
        <taxon>Mermithoidea</taxon>
        <taxon>Mermithidae</taxon>
        <taxon>Romanomermis</taxon>
    </lineage>
</organism>
<name>A0A915HYT8_ROMCU</name>
<dbReference type="WBParaSite" id="nRc.2.0.1.t06737-RA">
    <property type="protein sequence ID" value="nRc.2.0.1.t06737-RA"/>
    <property type="gene ID" value="nRc.2.0.1.g06737"/>
</dbReference>
<keyword evidence="2" id="KW-1185">Reference proteome</keyword>
<dbReference type="AlphaFoldDB" id="A0A915HYT8"/>
<reference evidence="3" key="1">
    <citation type="submission" date="2022-11" db="UniProtKB">
        <authorList>
            <consortium name="WormBaseParasite"/>
        </authorList>
    </citation>
    <scope>IDENTIFICATION</scope>
</reference>
<feature type="compositionally biased region" description="Basic residues" evidence="1">
    <location>
        <begin position="8"/>
        <end position="22"/>
    </location>
</feature>
<evidence type="ECO:0000313" key="2">
    <source>
        <dbReference type="Proteomes" id="UP000887565"/>
    </source>
</evidence>
<protein>
    <submittedName>
        <fullName evidence="3">SpoVT-AbrB domain-containing protein</fullName>
    </submittedName>
</protein>